<dbReference type="eggNOG" id="COG5401">
    <property type="taxonomic scope" value="Bacteria"/>
</dbReference>
<evidence type="ECO:0000256" key="1">
    <source>
        <dbReference type="SAM" id="SignalP"/>
    </source>
</evidence>
<name>C4Z0U7_LACE2</name>
<proteinExistence type="predicted"/>
<evidence type="ECO:0000259" key="2">
    <source>
        <dbReference type="SMART" id="SM00909"/>
    </source>
</evidence>
<feature type="signal peptide" evidence="1">
    <location>
        <begin position="1"/>
        <end position="24"/>
    </location>
</feature>
<dbReference type="PROSITE" id="PS51257">
    <property type="entry name" value="PROKAR_LIPOPROTEIN"/>
    <property type="match status" value="1"/>
</dbReference>
<dbReference type="AlphaFoldDB" id="C4Z0U7"/>
<dbReference type="GeneID" id="41357387"/>
<gene>
    <name evidence="3" type="ordered locus">EUBELI_01212</name>
</gene>
<evidence type="ECO:0000313" key="4">
    <source>
        <dbReference type="Proteomes" id="UP000001476"/>
    </source>
</evidence>
<dbReference type="EMBL" id="CP001104">
    <property type="protein sequence ID" value="ACR72210.1"/>
    <property type="molecule type" value="Genomic_DNA"/>
</dbReference>
<keyword evidence="1" id="KW-0732">Signal</keyword>
<feature type="chain" id="PRO_5002946979" description="GerMN domain-containing protein" evidence="1">
    <location>
        <begin position="25"/>
        <end position="306"/>
    </location>
</feature>
<dbReference type="KEGG" id="eel:EUBELI_01212"/>
<sequence>MPKKISSAILCVIAIMVPMFMVSACTQKQHGTAYKVYYANNQGTSLLENVIFIDENDQYVIAQRLLDSMNSESSKECSVIKPVNVNSPTVEFDSIYVNVYFDSSYYDMKPSTEVLYRAAVVKELCQIEGVTYVRFYVDGKDAVYEDGSNIGNMSAEDFIDSSEGAVADVKWVTINLYYANKTGDALIKTKKKICYNKNVSLEKVVVEQIISGPEERGYYQSVPSSTKLLSISVIDRICYVNFSSEFASDMVNAKSNVTLYSLVDSLVGLDGIDGVKILVNGNSNLMYRDVISLDGIFYMNNEIVEK</sequence>
<reference evidence="3 4" key="1">
    <citation type="journal article" date="2009" name="Proc. Natl. Acad. Sci. U.S.A.">
        <title>Characterizing a model human gut microbiota composed of members of its two dominant bacterial phyla.</title>
        <authorList>
            <person name="Mahowald M.A."/>
            <person name="Rey F.E."/>
            <person name="Seedorf H."/>
            <person name="Turnbaugh P.J."/>
            <person name="Fulton R.S."/>
            <person name="Wollam A."/>
            <person name="Shah N."/>
            <person name="Wang C."/>
            <person name="Magrini V."/>
            <person name="Wilson R.K."/>
            <person name="Cantarel B.L."/>
            <person name="Coutinho P.M."/>
            <person name="Henrissat B."/>
            <person name="Crock L.W."/>
            <person name="Russell A."/>
            <person name="Verberkmoes N.C."/>
            <person name="Hettich R.L."/>
            <person name="Gordon J.I."/>
        </authorList>
    </citation>
    <scope>NUCLEOTIDE SEQUENCE [LARGE SCALE GENOMIC DNA]</scope>
    <source>
        <strain evidence="4">ATCC 27750 / DSM 3376 / VPI C15-48 / C15-B4</strain>
    </source>
</reference>
<accession>C4Z0U7</accession>
<protein>
    <recommendedName>
        <fullName evidence="2">GerMN domain-containing protein</fullName>
    </recommendedName>
</protein>
<dbReference type="Pfam" id="PF10646">
    <property type="entry name" value="Germane"/>
    <property type="match status" value="2"/>
</dbReference>
<dbReference type="HOGENOM" id="CLU_073005_0_0_9"/>
<organism evidence="3 4">
    <name type="scientific">Lachnospira eligens (strain ATCC 27750 / DSM 3376 / VPI C15-48 / C15-B4)</name>
    <name type="common">Eubacterium eligens</name>
    <dbReference type="NCBI Taxonomy" id="515620"/>
    <lineage>
        <taxon>Bacteria</taxon>
        <taxon>Bacillati</taxon>
        <taxon>Bacillota</taxon>
        <taxon>Clostridia</taxon>
        <taxon>Lachnospirales</taxon>
        <taxon>Lachnospiraceae</taxon>
        <taxon>Lachnospira</taxon>
    </lineage>
</organism>
<evidence type="ECO:0000313" key="3">
    <source>
        <dbReference type="EMBL" id="ACR72210.1"/>
    </source>
</evidence>
<dbReference type="RefSeq" id="WP_012739445.1">
    <property type="nucleotide sequence ID" value="NC_012778.1"/>
</dbReference>
<keyword evidence="4" id="KW-1185">Reference proteome</keyword>
<feature type="domain" description="GerMN" evidence="2">
    <location>
        <begin position="202"/>
        <end position="288"/>
    </location>
</feature>
<dbReference type="SMART" id="SM00909">
    <property type="entry name" value="Germane"/>
    <property type="match status" value="1"/>
</dbReference>
<dbReference type="InterPro" id="IPR019606">
    <property type="entry name" value="GerMN"/>
</dbReference>
<dbReference type="Proteomes" id="UP000001476">
    <property type="component" value="Chromosome"/>
</dbReference>
<dbReference type="STRING" id="515620.EUBELI_01212"/>